<comment type="caution">
    <text evidence="1">The sequence shown here is derived from an EMBL/GenBank/DDBJ whole genome shotgun (WGS) entry which is preliminary data.</text>
</comment>
<reference evidence="1 2" key="1">
    <citation type="submission" date="2018-10" db="EMBL/GenBank/DDBJ databases">
        <title>Comparative analysis of microorganisms from saline springs in Andes Mountain Range, Colombia.</title>
        <authorList>
            <person name="Rubin E."/>
        </authorList>
    </citation>
    <scope>NUCLEOTIDE SEQUENCE [LARGE SCALE GENOMIC DNA]</scope>
    <source>
        <strain evidence="1 2">USBA 36</strain>
    </source>
</reference>
<sequence>MASPTPTQPAGQAERQRWMSVLAKAEPKALEALWQQVGSAQDFSYLRQPETGMVMVRGRAGGTGQRFNLGEMTMTRCAVRLPDGRVGHGYVGGRDRQHATRAALIDALMQDTAQRDSLDAAIIAPLEQAAREARETASRKAAATKVDFFTMVRGE</sequence>
<accession>A0A420WR18</accession>
<dbReference type="Pfam" id="PF06754">
    <property type="entry name" value="PhnG"/>
    <property type="match status" value="1"/>
</dbReference>
<dbReference type="OrthoDB" id="530475at2"/>
<dbReference type="Proteomes" id="UP000277424">
    <property type="component" value="Unassembled WGS sequence"/>
</dbReference>
<dbReference type="GO" id="GO:0015716">
    <property type="term" value="P:organic phosphonate transport"/>
    <property type="evidence" value="ECO:0007669"/>
    <property type="project" value="InterPro"/>
</dbReference>
<dbReference type="GO" id="GO:0019634">
    <property type="term" value="P:organic phosphonate metabolic process"/>
    <property type="evidence" value="ECO:0007669"/>
    <property type="project" value="InterPro"/>
</dbReference>
<dbReference type="InterPro" id="IPR009609">
    <property type="entry name" value="Phosphonate_metab_PhnG"/>
</dbReference>
<dbReference type="RefSeq" id="WP_121218307.1">
    <property type="nucleotide sequence ID" value="NZ_RBIG01000001.1"/>
</dbReference>
<protein>
    <submittedName>
        <fullName evidence="1">Alpha-D-ribose 1-methylphosphonate 5-triphosphate synthase subunit PhnG</fullName>
    </submittedName>
</protein>
<dbReference type="EMBL" id="RBIG01000001">
    <property type="protein sequence ID" value="RKQ73430.1"/>
    <property type="molecule type" value="Genomic_DNA"/>
</dbReference>
<evidence type="ECO:0000313" key="1">
    <source>
        <dbReference type="EMBL" id="RKQ73430.1"/>
    </source>
</evidence>
<name>A0A420WR18_9PROT</name>
<dbReference type="AlphaFoldDB" id="A0A420WR18"/>
<evidence type="ECO:0000313" key="2">
    <source>
        <dbReference type="Proteomes" id="UP000277424"/>
    </source>
</evidence>
<dbReference type="NCBIfam" id="TIGR03293">
    <property type="entry name" value="PhnG_redo"/>
    <property type="match status" value="1"/>
</dbReference>
<organism evidence="1 2">
    <name type="scientific">Oceanibaculum indicum</name>
    <dbReference type="NCBI Taxonomy" id="526216"/>
    <lineage>
        <taxon>Bacteria</taxon>
        <taxon>Pseudomonadati</taxon>
        <taxon>Pseudomonadota</taxon>
        <taxon>Alphaproteobacteria</taxon>
        <taxon>Rhodospirillales</taxon>
        <taxon>Oceanibaculaceae</taxon>
        <taxon>Oceanibaculum</taxon>
    </lineage>
</organism>
<gene>
    <name evidence="1" type="ORF">BCL74_1218</name>
</gene>
<proteinExistence type="predicted"/>